<feature type="compositionally biased region" description="Low complexity" evidence="1">
    <location>
        <begin position="42"/>
        <end position="72"/>
    </location>
</feature>
<dbReference type="RefSeq" id="XP_049264232.1">
    <property type="nucleotide sequence ID" value="XM_049406259.1"/>
</dbReference>
<dbReference type="EMBL" id="JAGSYN010000111">
    <property type="protein sequence ID" value="KAG7664000.1"/>
    <property type="molecule type" value="Genomic_DNA"/>
</dbReference>
<comment type="caution">
    <text evidence="2">The sequence shown here is derived from an EMBL/GenBank/DDBJ whole genome shotgun (WGS) entry which is preliminary data.</text>
</comment>
<keyword evidence="3" id="KW-1185">Reference proteome</keyword>
<dbReference type="AlphaFoldDB" id="A0A8J5QXD9"/>
<evidence type="ECO:0000313" key="2">
    <source>
        <dbReference type="EMBL" id="KAG7664000.1"/>
    </source>
</evidence>
<feature type="compositionally biased region" description="Basic and acidic residues" evidence="1">
    <location>
        <begin position="377"/>
        <end position="390"/>
    </location>
</feature>
<accession>A0A8J5QXD9</accession>
<evidence type="ECO:0000256" key="1">
    <source>
        <dbReference type="SAM" id="MobiDB-lite"/>
    </source>
</evidence>
<evidence type="ECO:0000313" key="3">
    <source>
        <dbReference type="Proteomes" id="UP000694255"/>
    </source>
</evidence>
<dbReference type="GeneID" id="73469302"/>
<feature type="compositionally biased region" description="Acidic residues" evidence="1">
    <location>
        <begin position="20"/>
        <end position="32"/>
    </location>
</feature>
<feature type="region of interest" description="Disordered" evidence="1">
    <location>
        <begin position="298"/>
        <end position="390"/>
    </location>
</feature>
<organism evidence="2 3">
    <name type="scientific">[Candida] subhashii</name>
    <dbReference type="NCBI Taxonomy" id="561895"/>
    <lineage>
        <taxon>Eukaryota</taxon>
        <taxon>Fungi</taxon>
        <taxon>Dikarya</taxon>
        <taxon>Ascomycota</taxon>
        <taxon>Saccharomycotina</taxon>
        <taxon>Pichiomycetes</taxon>
        <taxon>Debaryomycetaceae</taxon>
        <taxon>Spathaspora</taxon>
    </lineage>
</organism>
<name>A0A8J5QXD9_9ASCO</name>
<dbReference type="Proteomes" id="UP000694255">
    <property type="component" value="Unassembled WGS sequence"/>
</dbReference>
<feature type="compositionally biased region" description="Basic residues" evidence="1">
    <location>
        <begin position="339"/>
        <end position="350"/>
    </location>
</feature>
<sequence>MRRKQQTKIIPSPPPANEESNNEENNNEENDINMDSQHDNSESNLENNSNNNAQNQDTNEPNVQTNSSHSTTPPHPFPLIQHQTQNQPNLETTQTIFAAFSEMAKYITMPIRNSQALTSVNHMATQAKFEKFNGNNSKVAFQLLRQLEQSINNFESVKGDPLNSLEFMAISVAHFEGAGLDMVIDFINSEASNITSNKLLDFIRTQLVDPNLEFNLSGELYNFKQMSNFKAYKQSFLKLINKFPQPYSNELEKFIVHQFVEKATPGNRSYLRAHCKTITDIRSINLSEELLKSDSNHFNKQNKKRFRSSNDNSDTTTSTGQSSTKSSSSASLTDGSPPAKKKRVFCKKHNSWGYHTTSECRIGSSSSSKSAPRSKSKTVDKDTTEENSKK</sequence>
<reference evidence="2 3" key="1">
    <citation type="journal article" date="2021" name="DNA Res.">
        <title>Genome analysis of Candida subhashii reveals its hybrid nature and dual mitochondrial genome conformations.</title>
        <authorList>
            <person name="Mixao V."/>
            <person name="Hegedusova E."/>
            <person name="Saus E."/>
            <person name="Pryszcz L.P."/>
            <person name="Cillingova A."/>
            <person name="Nosek J."/>
            <person name="Gabaldon T."/>
        </authorList>
    </citation>
    <scope>NUCLEOTIDE SEQUENCE [LARGE SCALE GENOMIC DNA]</scope>
    <source>
        <strain evidence="2 3">CBS 10753</strain>
    </source>
</reference>
<feature type="compositionally biased region" description="Low complexity" evidence="1">
    <location>
        <begin position="309"/>
        <end position="336"/>
    </location>
</feature>
<proteinExistence type="predicted"/>
<feature type="region of interest" description="Disordered" evidence="1">
    <location>
        <begin position="1"/>
        <end position="82"/>
    </location>
</feature>
<feature type="compositionally biased region" description="Low complexity" evidence="1">
    <location>
        <begin position="364"/>
        <end position="373"/>
    </location>
</feature>
<protein>
    <submittedName>
        <fullName evidence="2">Uncharacterized protein</fullName>
    </submittedName>
</protein>
<gene>
    <name evidence="2" type="ORF">J8A68_002501</name>
</gene>